<dbReference type="EMBL" id="NJIH01000007">
    <property type="protein sequence ID" value="OWT59109.1"/>
    <property type="molecule type" value="Genomic_DNA"/>
</dbReference>
<comment type="similarity">
    <text evidence="1">Belongs to the PrpD family.</text>
</comment>
<evidence type="ECO:0000313" key="4">
    <source>
        <dbReference type="EMBL" id="OWT59109.1"/>
    </source>
</evidence>
<evidence type="ECO:0000256" key="1">
    <source>
        <dbReference type="ARBA" id="ARBA00006174"/>
    </source>
</evidence>
<protein>
    <submittedName>
        <fullName evidence="4">2-methylcitrate dehydratase</fullName>
    </submittedName>
</protein>
<dbReference type="Gene3D" id="3.30.1330.120">
    <property type="entry name" value="2-methylcitrate dehydratase PrpD"/>
    <property type="match status" value="1"/>
</dbReference>
<evidence type="ECO:0000259" key="2">
    <source>
        <dbReference type="Pfam" id="PF03972"/>
    </source>
</evidence>
<proteinExistence type="inferred from homology"/>
<sequence>MADVVSRLAEFAVQPRANFPQAMEQASIAGLLDTLAVTIAGSADADFRLLAQSIDVSPVSCRSALYSGPDTALLLGFASHVLDYDDVSMLCVCHPSAPIISALLAFCTSALATQPITGTSFLNAYCVGTEVMVRTGQALGFRHYQLGFHPTSTLGALGAAAAVCAALALSPRQCAAALGIAASMSGGLKKNFGSPVKPLHVGLAAASGLRAAQMALAGLGASPGPFEEGGFIHAFSGGTTDRWPEQLALGKPFAIMEPGFEAKRYPCCYLLHKTIEAVLEIQSDAGLQAPTWRRAEVRLPAGSLEALIHPYPTTGLAGKFSAPYVVAAGLLDGSIGLSSFKDSAVLRSDVQDRLHDVTVLEVGTAGDAGDDIGCAPVDVEVFWPGGGSSARRITASPGSSQDPMTRIQQREKWIDCLRAGRPGLSRAEADRQFGLGLGFVAMADVRPWLRELLPVDQQQSQPQKEAFP</sequence>
<dbReference type="PANTHER" id="PTHR16943:SF8">
    <property type="entry name" value="2-METHYLCITRATE DEHYDRATASE"/>
    <property type="match status" value="1"/>
</dbReference>
<dbReference type="InterPro" id="IPR042188">
    <property type="entry name" value="MmgE/PrpD_sf_2"/>
</dbReference>
<organism evidence="4 5">
    <name type="scientific">Candidimonas nitroreducens</name>
    <dbReference type="NCBI Taxonomy" id="683354"/>
    <lineage>
        <taxon>Bacteria</taxon>
        <taxon>Pseudomonadati</taxon>
        <taxon>Pseudomonadota</taxon>
        <taxon>Betaproteobacteria</taxon>
        <taxon>Burkholderiales</taxon>
        <taxon>Alcaligenaceae</taxon>
        <taxon>Candidimonas</taxon>
    </lineage>
</organism>
<dbReference type="GO" id="GO:0016829">
    <property type="term" value="F:lyase activity"/>
    <property type="evidence" value="ECO:0007669"/>
    <property type="project" value="InterPro"/>
</dbReference>
<accession>A0A225MJM6</accession>
<dbReference type="Pfam" id="PF03972">
    <property type="entry name" value="MmgE_PrpD_N"/>
    <property type="match status" value="1"/>
</dbReference>
<gene>
    <name evidence="4" type="ORF">CEY11_13045</name>
</gene>
<dbReference type="Proteomes" id="UP000214603">
    <property type="component" value="Unassembled WGS sequence"/>
</dbReference>
<name>A0A225MJM6_9BURK</name>
<dbReference type="Gene3D" id="1.10.4100.10">
    <property type="entry name" value="2-methylcitrate dehydratase PrpD"/>
    <property type="match status" value="1"/>
</dbReference>
<dbReference type="PANTHER" id="PTHR16943">
    <property type="entry name" value="2-METHYLCITRATE DEHYDRATASE-RELATED"/>
    <property type="match status" value="1"/>
</dbReference>
<dbReference type="InterPro" id="IPR042183">
    <property type="entry name" value="MmgE/PrpD_sf_1"/>
</dbReference>
<reference evidence="5" key="1">
    <citation type="submission" date="2017-06" db="EMBL/GenBank/DDBJ databases">
        <title>Herbaspirillum phytohormonus sp. nov., isolated from the root nodule of Robinia pseudoacacia in lead-zinc mine.</title>
        <authorList>
            <person name="Fan M."/>
            <person name="Lin Y."/>
        </authorList>
    </citation>
    <scope>NUCLEOTIDE SEQUENCE [LARGE SCALE GENOMIC DNA]</scope>
    <source>
        <strain evidence="5">SC-089</strain>
    </source>
</reference>
<feature type="domain" description="MmgE/PrpD N-terminal" evidence="2">
    <location>
        <begin position="7"/>
        <end position="240"/>
    </location>
</feature>
<keyword evidence="5" id="KW-1185">Reference proteome</keyword>
<dbReference type="InterPro" id="IPR045337">
    <property type="entry name" value="MmgE_PrpD_C"/>
</dbReference>
<dbReference type="RefSeq" id="WP_088603840.1">
    <property type="nucleotide sequence ID" value="NZ_NJIH01000007.1"/>
</dbReference>
<dbReference type="AlphaFoldDB" id="A0A225MJM6"/>
<evidence type="ECO:0000259" key="3">
    <source>
        <dbReference type="Pfam" id="PF19305"/>
    </source>
</evidence>
<dbReference type="Pfam" id="PF19305">
    <property type="entry name" value="MmgE_PrpD_C"/>
    <property type="match status" value="1"/>
</dbReference>
<dbReference type="InterPro" id="IPR045336">
    <property type="entry name" value="MmgE_PrpD_N"/>
</dbReference>
<feature type="domain" description="MmgE/PrpD C-terminal" evidence="3">
    <location>
        <begin position="265"/>
        <end position="418"/>
    </location>
</feature>
<dbReference type="SUPFAM" id="SSF103378">
    <property type="entry name" value="2-methylcitrate dehydratase PrpD"/>
    <property type="match status" value="1"/>
</dbReference>
<comment type="caution">
    <text evidence="4">The sequence shown here is derived from an EMBL/GenBank/DDBJ whole genome shotgun (WGS) entry which is preliminary data.</text>
</comment>
<dbReference type="OrthoDB" id="8680281at2"/>
<dbReference type="InterPro" id="IPR005656">
    <property type="entry name" value="MmgE_PrpD"/>
</dbReference>
<dbReference type="InterPro" id="IPR036148">
    <property type="entry name" value="MmgE/PrpD_sf"/>
</dbReference>
<evidence type="ECO:0000313" key="5">
    <source>
        <dbReference type="Proteomes" id="UP000214603"/>
    </source>
</evidence>